<proteinExistence type="predicted"/>
<gene>
    <name evidence="1" type="ORF">LCGC14_1875330</name>
</gene>
<accession>A0A0F9IHT8</accession>
<reference evidence="1" key="1">
    <citation type="journal article" date="2015" name="Nature">
        <title>Complex archaea that bridge the gap between prokaryotes and eukaryotes.</title>
        <authorList>
            <person name="Spang A."/>
            <person name="Saw J.H."/>
            <person name="Jorgensen S.L."/>
            <person name="Zaremba-Niedzwiedzka K."/>
            <person name="Martijn J."/>
            <person name="Lind A.E."/>
            <person name="van Eijk R."/>
            <person name="Schleper C."/>
            <person name="Guy L."/>
            <person name="Ettema T.J."/>
        </authorList>
    </citation>
    <scope>NUCLEOTIDE SEQUENCE</scope>
</reference>
<organism evidence="1">
    <name type="scientific">marine sediment metagenome</name>
    <dbReference type="NCBI Taxonomy" id="412755"/>
    <lineage>
        <taxon>unclassified sequences</taxon>
        <taxon>metagenomes</taxon>
        <taxon>ecological metagenomes</taxon>
    </lineage>
</organism>
<dbReference type="EMBL" id="LAZR01019205">
    <property type="protein sequence ID" value="KKL93375.1"/>
    <property type="molecule type" value="Genomic_DNA"/>
</dbReference>
<protein>
    <submittedName>
        <fullName evidence="1">Uncharacterized protein</fullName>
    </submittedName>
</protein>
<sequence length="406" mass="45706">MHCLSVRLFDVYATKWRREGRFALDGGVIGWQTRWHQGMSGDRRQAAGCGHGGIAVLTYQFHKRSLNVKEGGKLVFPNDVWLDVKLAPPEVLGSAHAPVPYYIFDRKADITLDMHTGRCGVVHDPPLEAVKASCLLAPQEVDWPDGSVVFPEMHIELEGDRLCFQTKCTTRPMFGRALYESHYLIPALLSLELPGTVFAVSTTGRVGNVHFAWELDEAVFCVGAATESSLAEKAEASFKHLTKMRRAASVRLEAAVHYLHTAKRLLVVGCSHLEFMAECILNLCKVLEIAFGKKRDDVRGELNRLGYSDVEIERDFVLLMLLRSHFDVGHVRLALPPDNELQALLRFLQHADRAIEHLVKRLLKMVEAGSYELPPDGEMSFDTQDRRRWNNIMRQVEQALPPSQAT</sequence>
<name>A0A0F9IHT8_9ZZZZ</name>
<evidence type="ECO:0000313" key="1">
    <source>
        <dbReference type="EMBL" id="KKL93375.1"/>
    </source>
</evidence>
<dbReference type="AlphaFoldDB" id="A0A0F9IHT8"/>
<comment type="caution">
    <text evidence="1">The sequence shown here is derived from an EMBL/GenBank/DDBJ whole genome shotgun (WGS) entry which is preliminary data.</text>
</comment>